<keyword evidence="2" id="KW-1185">Reference proteome</keyword>
<dbReference type="EMBL" id="HE612862">
    <property type="protein sequence ID" value="CCE63854.1"/>
    <property type="molecule type" value="Genomic_DNA"/>
</dbReference>
<organism evidence="1 2">
    <name type="scientific">Tetrapisispora phaffii (strain ATCC 24235 / CBS 4417 / NBRC 1672 / NRRL Y-8282 / UCD 70-5)</name>
    <name type="common">Yeast</name>
    <name type="synonym">Fabospora phaffii</name>
    <dbReference type="NCBI Taxonomy" id="1071381"/>
    <lineage>
        <taxon>Eukaryota</taxon>
        <taxon>Fungi</taxon>
        <taxon>Dikarya</taxon>
        <taxon>Ascomycota</taxon>
        <taxon>Saccharomycotina</taxon>
        <taxon>Saccharomycetes</taxon>
        <taxon>Saccharomycetales</taxon>
        <taxon>Saccharomycetaceae</taxon>
        <taxon>Tetrapisispora</taxon>
    </lineage>
</organism>
<gene>
    <name evidence="1" type="primary">TPHA0G00130</name>
    <name evidence="1" type="ordered locus">TPHA_0G00130</name>
</gene>
<dbReference type="AlphaFoldDB" id="G8BVC6"/>
<evidence type="ECO:0000313" key="1">
    <source>
        <dbReference type="EMBL" id="CCE63854.1"/>
    </source>
</evidence>
<evidence type="ECO:0000313" key="2">
    <source>
        <dbReference type="Proteomes" id="UP000005666"/>
    </source>
</evidence>
<dbReference type="RefSeq" id="XP_003686288.1">
    <property type="nucleotide sequence ID" value="XM_003686240.1"/>
</dbReference>
<sequence length="172" mass="19616">MTWGNIVKIAMASNTTFPNTTVIDHFEETHTHPEHVIIYNEELGGHFNMSRINKGDGNGVIRISSITDNNYIRKRENLYPICVGQVDADYCRNLSYLAGFSASGWGDMADAVANHMFPSGENEEGYSGYTAAYWKTYLHDESNANWEWYASWRMYYTKDGITPVWTQCDDGK</sequence>
<dbReference type="Proteomes" id="UP000005666">
    <property type="component" value="Chromosome 7"/>
</dbReference>
<dbReference type="GeneID" id="11535857"/>
<protein>
    <submittedName>
        <fullName evidence="1">Uncharacterized protein</fullName>
    </submittedName>
</protein>
<reference evidence="1 2" key="1">
    <citation type="journal article" date="2011" name="Proc. Natl. Acad. Sci. U.S.A.">
        <title>Evolutionary erosion of yeast sex chromosomes by mating-type switching accidents.</title>
        <authorList>
            <person name="Gordon J.L."/>
            <person name="Armisen D."/>
            <person name="Proux-Wera E."/>
            <person name="Oheigeartaigh S.S."/>
            <person name="Byrne K.P."/>
            <person name="Wolfe K.H."/>
        </authorList>
    </citation>
    <scope>NUCLEOTIDE SEQUENCE [LARGE SCALE GENOMIC DNA]</scope>
    <source>
        <strain evidence="2">ATCC 24235 / CBS 4417 / NBRC 1672 / NRRL Y-8282 / UCD 70-5</strain>
    </source>
</reference>
<name>G8BVC6_TETPH</name>
<dbReference type="HOGENOM" id="CLU_1556311_0_0_1"/>
<proteinExistence type="predicted"/>
<accession>G8BVC6</accession>
<dbReference type="KEGG" id="tpf:TPHA_0G00130"/>